<dbReference type="STRING" id="414004.CENSYa_0478"/>
<gene>
    <name evidence="1" type="ordered locus">CENSYa_0478</name>
</gene>
<dbReference type="AlphaFoldDB" id="A0RUU5"/>
<dbReference type="HOGENOM" id="CLU_1880964_0_0_2"/>
<dbReference type="EnsemblBacteria" id="ABK77112">
    <property type="protein sequence ID" value="ABK77112"/>
    <property type="gene ID" value="CENSYa_0478"/>
</dbReference>
<dbReference type="KEGG" id="csy:CENSYa_0478"/>
<reference evidence="1 2" key="1">
    <citation type="journal article" date="2006" name="Proc. Natl. Acad. Sci. U.S.A.">
        <title>Genomic analysis of the uncultivated marine crenarchaeote Cenarchaeum symbiosum.</title>
        <authorList>
            <person name="Hallam S.J."/>
            <person name="Konstantinidis K.T."/>
            <person name="Putnam N."/>
            <person name="Schleper C."/>
            <person name="Watanabe Y."/>
            <person name="Sugahara J."/>
            <person name="Preston C."/>
            <person name="de la Torre J."/>
            <person name="Richardson P.M."/>
            <person name="DeLong E.F."/>
        </authorList>
    </citation>
    <scope>NUCLEOTIDE SEQUENCE [LARGE SCALE GENOMIC DNA]</scope>
    <source>
        <strain evidence="2">A</strain>
    </source>
</reference>
<organism evidence="1 2">
    <name type="scientific">Cenarchaeum symbiosum (strain A)</name>
    <dbReference type="NCBI Taxonomy" id="414004"/>
    <lineage>
        <taxon>Archaea</taxon>
        <taxon>Nitrososphaerota</taxon>
        <taxon>Candidatus Cenarchaeales</taxon>
        <taxon>Candidatus Cenarchaeaceae</taxon>
        <taxon>Candidatus Cenarchaeum</taxon>
    </lineage>
</organism>
<evidence type="ECO:0000313" key="1">
    <source>
        <dbReference type="EMBL" id="ABK77112.1"/>
    </source>
</evidence>
<name>A0RUU5_CENSY</name>
<protein>
    <submittedName>
        <fullName evidence="1">Uncharacterized protein</fullName>
    </submittedName>
</protein>
<dbReference type="EMBL" id="DP000238">
    <property type="protein sequence ID" value="ABK77112.1"/>
    <property type="molecule type" value="Genomic_DNA"/>
</dbReference>
<sequence length="129" mass="13766">MRALLAGAAIISALVIAAVVGAAAPQEAGLGETLLIGAEYDGEAVEITYEDRSGGTSSVTLEMLGMQESFRRTYDSSSFSETIPFAEPRYGWQAHPIILEIDHIEYGMIHAKTEVRPAGGPAPRVIFGR</sequence>
<accession>A0RUU5</accession>
<proteinExistence type="predicted"/>
<evidence type="ECO:0000313" key="2">
    <source>
        <dbReference type="Proteomes" id="UP000000758"/>
    </source>
</evidence>
<keyword evidence="2" id="KW-1185">Reference proteome</keyword>
<dbReference type="Proteomes" id="UP000000758">
    <property type="component" value="Chromosome"/>
</dbReference>